<evidence type="ECO:0000256" key="3">
    <source>
        <dbReference type="ARBA" id="ARBA00022605"/>
    </source>
</evidence>
<dbReference type="GO" id="GO:0019878">
    <property type="term" value="P:lysine biosynthetic process via aminoadipic acid"/>
    <property type="evidence" value="ECO:0007669"/>
    <property type="project" value="UniProtKB-UniRule"/>
</dbReference>
<feature type="binding site" evidence="6">
    <location>
        <position position="132"/>
    </location>
    <ligand>
        <name>pyridoxal 5'-phosphate</name>
        <dbReference type="ChEBI" id="CHEBI:597326"/>
    </ligand>
</feature>
<accession>A0A1M5QFC6</accession>
<dbReference type="EC" id="2.6.1.118" evidence="6"/>
<dbReference type="InterPro" id="IPR049704">
    <property type="entry name" value="Aminotrans_3_PPA_site"/>
</dbReference>
<evidence type="ECO:0000256" key="5">
    <source>
        <dbReference type="ARBA" id="ARBA00022898"/>
    </source>
</evidence>
<organism evidence="7 8">
    <name type="scientific">Halobaculum gomorrense</name>
    <dbReference type="NCBI Taxonomy" id="43928"/>
    <lineage>
        <taxon>Archaea</taxon>
        <taxon>Methanobacteriati</taxon>
        <taxon>Methanobacteriota</taxon>
        <taxon>Stenosarchaea group</taxon>
        <taxon>Halobacteria</taxon>
        <taxon>Halobacteriales</taxon>
        <taxon>Haloferacaceae</taxon>
        <taxon>Halobaculum</taxon>
    </lineage>
</organism>
<dbReference type="AlphaFoldDB" id="A0A1M5QFC6"/>
<dbReference type="HAMAP" id="MF_02084">
    <property type="entry name" value="LysJ_aminotrans_3"/>
    <property type="match status" value="1"/>
</dbReference>
<evidence type="ECO:0000313" key="7">
    <source>
        <dbReference type="EMBL" id="SHH12540.1"/>
    </source>
</evidence>
<gene>
    <name evidence="6" type="primary">lysJ</name>
    <name evidence="7" type="ORF">SAMN05443636_1871</name>
</gene>
<comment type="subcellular location">
    <subcellularLocation>
        <location evidence="6">Cytoplasm</location>
    </subcellularLocation>
</comment>
<evidence type="ECO:0000313" key="8">
    <source>
        <dbReference type="Proteomes" id="UP000184357"/>
    </source>
</evidence>
<feature type="binding site" evidence="6">
    <location>
        <begin position="217"/>
        <end position="220"/>
    </location>
    <ligand>
        <name>pyridoxal 5'-phosphate</name>
        <dbReference type="ChEBI" id="CHEBI:597326"/>
    </ligand>
</feature>
<keyword evidence="6" id="KW-0457">Lysine biosynthesis</keyword>
<feature type="modified residue" description="N6-(pyridoxal phosphate)lysine" evidence="6">
    <location>
        <position position="246"/>
    </location>
</feature>
<dbReference type="UniPathway" id="UPA00068"/>
<dbReference type="InterPro" id="IPR015422">
    <property type="entry name" value="PyrdxlP-dep_Trfase_small"/>
</dbReference>
<feature type="binding site" evidence="6">
    <location>
        <begin position="105"/>
        <end position="106"/>
    </location>
    <ligand>
        <name>pyridoxal 5'-phosphate</name>
        <dbReference type="ChEBI" id="CHEBI:597326"/>
    </ligand>
</feature>
<dbReference type="Proteomes" id="UP000184357">
    <property type="component" value="Unassembled WGS sequence"/>
</dbReference>
<dbReference type="UniPathway" id="UPA00033">
    <property type="reaction ID" value="UER00038"/>
</dbReference>
<dbReference type="EMBL" id="FQWV01000004">
    <property type="protein sequence ID" value="SHH12540.1"/>
    <property type="molecule type" value="Genomic_DNA"/>
</dbReference>
<reference evidence="7 8" key="1">
    <citation type="submission" date="2016-11" db="EMBL/GenBank/DDBJ databases">
        <authorList>
            <person name="Jaros S."/>
            <person name="Januszkiewicz K."/>
            <person name="Wedrychowicz H."/>
        </authorList>
    </citation>
    <scope>NUCLEOTIDE SEQUENCE [LARGE SCALE GENOMIC DNA]</scope>
    <source>
        <strain evidence="7 8">DSM 9297</strain>
    </source>
</reference>
<comment type="subunit">
    <text evidence="6">Homodimer.</text>
</comment>
<dbReference type="GO" id="GO:0042450">
    <property type="term" value="P:L-arginine biosynthetic process via ornithine"/>
    <property type="evidence" value="ECO:0007669"/>
    <property type="project" value="UniProtKB-UniRule"/>
</dbReference>
<comment type="pathway">
    <text evidence="6">Amino-acid biosynthesis; L-lysine biosynthesis via AAA pathway; L-lysine from L-alpha-aminoadipate (Thermus route): step 4/5.</text>
</comment>
<comment type="catalytic activity">
    <reaction evidence="6">
        <text>[amino-group carrier protein]-C-terminal-gamma-(L-lysyl)-L-glutamate + 2-oxoglutarate = [amino-group carrier protein]-C-terminal-N-(1-carboxy-5-oxopentan-1-yl)-L-glutamine + L-glutamate</text>
        <dbReference type="Rhea" id="RHEA:41952"/>
        <dbReference type="Rhea" id="RHEA-COMP:9714"/>
        <dbReference type="Rhea" id="RHEA-COMP:9715"/>
        <dbReference type="ChEBI" id="CHEBI:16810"/>
        <dbReference type="ChEBI" id="CHEBI:29985"/>
        <dbReference type="ChEBI" id="CHEBI:78501"/>
        <dbReference type="ChEBI" id="CHEBI:78526"/>
        <dbReference type="EC" id="2.6.1.118"/>
    </reaction>
</comment>
<sequence length="387" mass="40788">MSVFDDAAEAGEGFVFSEKPIQIESGEGVHLTAEDSTEYLDFGASYACTPLGHCPPAVVNAVQEQAAELLYVQASYPNGARTELYERLGAVAPGDISKVWLCNSGTEANEAAMKFARSATGREKIVATKRGFHGRTLGALAMTWKKKYRAPFEPVAGGVEFVDYGDSEALAEAVDDETAAVFLEPVQGEGGINPADPDYLQSARDLTEDAGTALVFDEIQTGMGRTGDLWACEGAGVEPDILTTAKGVASGLPLGATLCADWIADGAASHGSTFSGNPVVAAAANATLEELVAEDVPGHATMVGDYLTTQLEEAVAEHDLPVRDVRGEGLMIGIEVKRGANRYLRDLAMDHQILALPAGRSVLRLLPPLVINEGHAREVVDALTEVL</sequence>
<dbReference type="InterPro" id="IPR015421">
    <property type="entry name" value="PyrdxlP-dep_Trfase_major"/>
</dbReference>
<dbReference type="GO" id="GO:0030170">
    <property type="term" value="F:pyridoxal phosphate binding"/>
    <property type="evidence" value="ECO:0007669"/>
    <property type="project" value="InterPro"/>
</dbReference>
<keyword evidence="5 6" id="KW-0663">Pyridoxal phosphate</keyword>
<dbReference type="InterPro" id="IPR050103">
    <property type="entry name" value="Class-III_PLP-dep_AT"/>
</dbReference>
<feature type="binding site" evidence="6">
    <location>
        <position position="272"/>
    </location>
    <ligand>
        <name>substrate</name>
    </ligand>
</feature>
<dbReference type="InterPro" id="IPR005814">
    <property type="entry name" value="Aminotrans_3"/>
</dbReference>
<dbReference type="PROSITE" id="PS00600">
    <property type="entry name" value="AA_TRANSFER_CLASS_3"/>
    <property type="match status" value="1"/>
</dbReference>
<feature type="binding site" evidence="6">
    <location>
        <position position="135"/>
    </location>
    <ligand>
        <name>substrate</name>
    </ligand>
</feature>
<dbReference type="FunFam" id="3.40.640.10:FF:000004">
    <property type="entry name" value="Acetylornithine aminotransferase"/>
    <property type="match status" value="1"/>
</dbReference>
<dbReference type="GO" id="GO:0008483">
    <property type="term" value="F:transaminase activity"/>
    <property type="evidence" value="ECO:0007669"/>
    <property type="project" value="UniProtKB-UniRule"/>
</dbReference>
<dbReference type="SUPFAM" id="SSF53383">
    <property type="entry name" value="PLP-dependent transferases"/>
    <property type="match status" value="1"/>
</dbReference>
<dbReference type="GO" id="GO:0042802">
    <property type="term" value="F:identical protein binding"/>
    <property type="evidence" value="ECO:0007669"/>
    <property type="project" value="TreeGrafter"/>
</dbReference>
<dbReference type="InterPro" id="IPR015424">
    <property type="entry name" value="PyrdxlP-dep_Trfase"/>
</dbReference>
<evidence type="ECO:0000256" key="4">
    <source>
        <dbReference type="ARBA" id="ARBA00022679"/>
    </source>
</evidence>
<comment type="function">
    <text evidence="6">Involved in both the arginine and lysine biosynthetic pathways.</text>
</comment>
<keyword evidence="8" id="KW-1185">Reference proteome</keyword>
<dbReference type="STRING" id="43928.SAMN05443636_1871"/>
<dbReference type="GO" id="GO:0005737">
    <property type="term" value="C:cytoplasm"/>
    <property type="evidence" value="ECO:0007669"/>
    <property type="project" value="UniProtKB-SubCell"/>
</dbReference>
<dbReference type="Gene3D" id="3.90.1150.10">
    <property type="entry name" value="Aspartate Aminotransferase, domain 1"/>
    <property type="match status" value="1"/>
</dbReference>
<dbReference type="OrthoDB" id="85346at2157"/>
<dbReference type="RefSeq" id="WP_073308813.1">
    <property type="nucleotide sequence ID" value="NZ_FQWV01000004.1"/>
</dbReference>
<evidence type="ECO:0000256" key="2">
    <source>
        <dbReference type="ARBA" id="ARBA00022576"/>
    </source>
</evidence>
<comment type="pathway">
    <text evidence="6">Amino-acid biosynthesis; L-arginine biosynthesis.</text>
</comment>
<dbReference type="PANTHER" id="PTHR11986:SF79">
    <property type="entry name" value="ACETYLORNITHINE AMINOTRANSFERASE, MITOCHONDRIAL"/>
    <property type="match status" value="1"/>
</dbReference>
<dbReference type="Gene3D" id="3.40.640.10">
    <property type="entry name" value="Type I PLP-dependent aspartate aminotransferase-like (Major domain)"/>
    <property type="match status" value="1"/>
</dbReference>
<keyword evidence="1 6" id="KW-0963">Cytoplasm</keyword>
<dbReference type="PANTHER" id="PTHR11986">
    <property type="entry name" value="AMINOTRANSFERASE CLASS III"/>
    <property type="match status" value="1"/>
</dbReference>
<keyword evidence="6" id="KW-0055">Arginine biosynthesis</keyword>
<dbReference type="Pfam" id="PF00202">
    <property type="entry name" value="Aminotran_3"/>
    <property type="match status" value="1"/>
</dbReference>
<evidence type="ECO:0000256" key="6">
    <source>
        <dbReference type="HAMAP-Rule" id="MF_02084"/>
    </source>
</evidence>
<keyword evidence="4 6" id="KW-0808">Transferase</keyword>
<name>A0A1M5QFC6_9EURY</name>
<dbReference type="EC" id="2.6.1.124" evidence="6"/>
<keyword evidence="2 6" id="KW-0032">Aminotransferase</keyword>
<comment type="catalytic activity">
    <reaction evidence="6">
        <text>[amino-group carrier protein]-C-terminal-gamma-(L-ornithyl)-L-glutamate + 2-oxoglutarate = [amino-group carrier protein]-C-terminal-gamma-(L-glutamyl-5-semialdehyde)-L-glutamate + L-glutamate</text>
        <dbReference type="Rhea" id="RHEA:52672"/>
        <dbReference type="Rhea" id="RHEA-COMP:13327"/>
        <dbReference type="Rhea" id="RHEA-COMP:13328"/>
        <dbReference type="ChEBI" id="CHEBI:16810"/>
        <dbReference type="ChEBI" id="CHEBI:29985"/>
        <dbReference type="ChEBI" id="CHEBI:136761"/>
        <dbReference type="ChEBI" id="CHEBI:136763"/>
        <dbReference type="EC" id="2.6.1.124"/>
    </reaction>
</comment>
<dbReference type="CDD" id="cd00610">
    <property type="entry name" value="OAT_like"/>
    <property type="match status" value="1"/>
</dbReference>
<dbReference type="InterPro" id="IPR037537">
    <property type="entry name" value="LysJ"/>
</dbReference>
<keyword evidence="3 6" id="KW-0028">Amino-acid biosynthesis</keyword>
<comment type="cofactor">
    <cofactor evidence="6">
        <name>pyridoxal 5'-phosphate</name>
        <dbReference type="ChEBI" id="CHEBI:597326"/>
    </cofactor>
    <text evidence="6">Binds 1 pyridoxal phosphate per subunit.</text>
</comment>
<comment type="similarity">
    <text evidence="6">Belongs to the class-III pyridoxal-phosphate-dependent aminotransferase family. LysJ subfamily.</text>
</comment>
<feature type="binding site" evidence="6">
    <location>
        <position position="273"/>
    </location>
    <ligand>
        <name>pyridoxal 5'-phosphate</name>
        <dbReference type="ChEBI" id="CHEBI:597326"/>
    </ligand>
</feature>
<dbReference type="PIRSF" id="PIRSF000521">
    <property type="entry name" value="Transaminase_4ab_Lys_Orn"/>
    <property type="match status" value="1"/>
</dbReference>
<proteinExistence type="inferred from homology"/>
<protein>
    <recommendedName>
        <fullName evidence="6">Putative [LysW]-aminoadipate semialdehyde/glutamate semialdehyde transaminase</fullName>
        <ecNumber evidence="6">2.6.1.118</ecNumber>
        <ecNumber evidence="6">2.6.1.124</ecNumber>
    </recommendedName>
</protein>
<evidence type="ECO:0000256" key="1">
    <source>
        <dbReference type="ARBA" id="ARBA00022490"/>
    </source>
</evidence>